<name>A0A8B8EQA9_CRAVI</name>
<gene>
    <name evidence="5" type="primary">LOC111135931</name>
</gene>
<dbReference type="Pfam" id="PF00868">
    <property type="entry name" value="Transglut_N"/>
    <property type="match status" value="1"/>
</dbReference>
<evidence type="ECO:0000313" key="5">
    <source>
        <dbReference type="RefSeq" id="XP_022342125.1"/>
    </source>
</evidence>
<keyword evidence="4" id="KW-1185">Reference proteome</keyword>
<reference evidence="5" key="1">
    <citation type="submission" date="2025-08" db="UniProtKB">
        <authorList>
            <consortium name="RefSeq"/>
        </authorList>
    </citation>
    <scope>IDENTIFICATION</scope>
    <source>
        <tissue evidence="5">Whole sample</tissue>
    </source>
</reference>
<evidence type="ECO:0000256" key="1">
    <source>
        <dbReference type="ARBA" id="ARBA00005968"/>
    </source>
</evidence>
<dbReference type="InterPro" id="IPR050779">
    <property type="entry name" value="Transglutaminase"/>
</dbReference>
<dbReference type="InterPro" id="IPR001102">
    <property type="entry name" value="Transglutaminase_N"/>
</dbReference>
<dbReference type="Pfam" id="PF00927">
    <property type="entry name" value="Transglut_C"/>
    <property type="match status" value="1"/>
</dbReference>
<feature type="region of interest" description="Disordered" evidence="2">
    <location>
        <begin position="24"/>
        <end position="43"/>
    </location>
</feature>
<dbReference type="InterPro" id="IPR036985">
    <property type="entry name" value="Transglutaminase-like_sf"/>
</dbReference>
<dbReference type="Pfam" id="PF01841">
    <property type="entry name" value="Transglut_core"/>
    <property type="match status" value="1"/>
</dbReference>
<evidence type="ECO:0000256" key="2">
    <source>
        <dbReference type="SAM" id="MobiDB-lite"/>
    </source>
</evidence>
<dbReference type="GeneID" id="111135931"/>
<dbReference type="AlphaFoldDB" id="A0A8B8EQA9"/>
<dbReference type="KEGG" id="cvn:111135931"/>
<dbReference type="PANTHER" id="PTHR11590">
    <property type="entry name" value="PROTEIN-GLUTAMINE GAMMA-GLUTAMYLTRANSFERASE"/>
    <property type="match status" value="1"/>
</dbReference>
<dbReference type="InterPro" id="IPR014756">
    <property type="entry name" value="Ig_E-set"/>
</dbReference>
<dbReference type="SUPFAM" id="SSF49309">
    <property type="entry name" value="Transglutaminase, two C-terminal domains"/>
    <property type="match status" value="2"/>
</dbReference>
<sequence length="768" mass="87143">MALWSLFYTLYSRVRRIVRPPSRTTLQREQTKKALGSNEEEGRINTLSDEDLRARTKVLESSDKPSGALNVSSVDYQTKLNRKSHNTDEFEKTGNIFRRGQAFVIKLNFDREITPDVDDIILQFTYGSRPQESKGTVIRIPLELKSSSSSSDTTETWSAEVTVIGGKSLECSITSAPDSSIGEYRFYVETTLSNNKDSVKRYVEDAPVIILFNAWIKEDTVYVSTEEERREYVLNETGRIWTSRTWYGRPWNFGQFDEPVLDVALQLLLDGGLTEVSCTSPVSVIRCLSSMCNSCDSNGVLEGRWSDKYPEDCTLPWKWTGSVPIIQEYHTNGNKPVRFGQSWVFSGLLTTMCRCLGIPTRSVTNFDSAHDTDNSMTIDSHWDEDGEPIEDMNDSVWHFHVWNESWFRRMDLPEGYDGWQAHDATPQEASEGIMRCGPAPLTAIKEGHVYLNFDIPFIFGEVNGDRVQWVVKKDGTMEVNQIDHSAVGHYISTKSVGSDNRQDVTLLYKYPDGSEQEREVAKFVNRYSTRRKLNIYKLETPKELDFTVQKPEDTLIGNDMDIEVSVKNMADSPRKLHLTVTMVNAYYTGVAGTRVKTQTYEEEVQPKDEKVVKMQVKGTEYHARMNPEGRFQVYISGKDLDSGGLQSTQVSFVMKKPELCIEVPETIETNKDTEATIIFKNTTQMVLTQAEIAVEGSGLLAPTSIPIGNPIQPGEEVRKTVNLNPRQKYYWGRELIATFTSKQIVDIETSAKVKVVKQRRGEDDSDSD</sequence>
<dbReference type="InterPro" id="IPR002931">
    <property type="entry name" value="Transglutaminase-like"/>
</dbReference>
<dbReference type="Gene3D" id="3.90.260.10">
    <property type="entry name" value="Transglutaminase-like"/>
    <property type="match status" value="1"/>
</dbReference>
<dbReference type="SUPFAM" id="SSF81296">
    <property type="entry name" value="E set domains"/>
    <property type="match status" value="1"/>
</dbReference>
<dbReference type="PIRSF" id="PIRSF000459">
    <property type="entry name" value="TGM_EBP42"/>
    <property type="match status" value="1"/>
</dbReference>
<evidence type="ECO:0000313" key="4">
    <source>
        <dbReference type="Proteomes" id="UP000694844"/>
    </source>
</evidence>
<dbReference type="OrthoDB" id="437511at2759"/>
<dbReference type="InterPro" id="IPR013783">
    <property type="entry name" value="Ig-like_fold"/>
</dbReference>
<feature type="domain" description="Transglutaminase-like" evidence="3">
    <location>
        <begin position="334"/>
        <end position="426"/>
    </location>
</feature>
<protein>
    <submittedName>
        <fullName evidence="5">Protein-glutamine gamma-glutamyltransferase 4-like</fullName>
    </submittedName>
</protein>
<accession>A0A8B8EQA9</accession>
<comment type="similarity">
    <text evidence="1">Belongs to the transglutaminase superfamily. Transglutaminase family.</text>
</comment>
<dbReference type="GO" id="GO:0003810">
    <property type="term" value="F:protein-glutamine gamma-glutamyltransferase activity"/>
    <property type="evidence" value="ECO:0007669"/>
    <property type="project" value="InterPro"/>
</dbReference>
<dbReference type="InterPro" id="IPR008958">
    <property type="entry name" value="Transglutaminase_C"/>
</dbReference>
<dbReference type="Gene3D" id="2.60.40.10">
    <property type="entry name" value="Immunoglobulins"/>
    <property type="match status" value="3"/>
</dbReference>
<dbReference type="RefSeq" id="XP_022342125.1">
    <property type="nucleotide sequence ID" value="XM_022486417.1"/>
</dbReference>
<dbReference type="FunFam" id="3.90.260.10:FF:000002">
    <property type="entry name" value="Erythrocyte membrane protein band 4.2"/>
    <property type="match status" value="1"/>
</dbReference>
<dbReference type="SMART" id="SM00460">
    <property type="entry name" value="TGc"/>
    <property type="match status" value="1"/>
</dbReference>
<dbReference type="SUPFAM" id="SSF54001">
    <property type="entry name" value="Cysteine proteinases"/>
    <property type="match status" value="1"/>
</dbReference>
<dbReference type="InterPro" id="IPR036238">
    <property type="entry name" value="Transglutaminase_C_sf"/>
</dbReference>
<dbReference type="InterPro" id="IPR038765">
    <property type="entry name" value="Papain-like_cys_pep_sf"/>
</dbReference>
<evidence type="ECO:0000259" key="3">
    <source>
        <dbReference type="SMART" id="SM00460"/>
    </source>
</evidence>
<proteinExistence type="inferred from homology"/>
<dbReference type="Proteomes" id="UP000694844">
    <property type="component" value="Chromosome 5"/>
</dbReference>
<dbReference type="InterPro" id="IPR023608">
    <property type="entry name" value="Transglutaminase_animal"/>
</dbReference>
<organism evidence="4 5">
    <name type="scientific">Crassostrea virginica</name>
    <name type="common">Eastern oyster</name>
    <dbReference type="NCBI Taxonomy" id="6565"/>
    <lineage>
        <taxon>Eukaryota</taxon>
        <taxon>Metazoa</taxon>
        <taxon>Spiralia</taxon>
        <taxon>Lophotrochozoa</taxon>
        <taxon>Mollusca</taxon>
        <taxon>Bivalvia</taxon>
        <taxon>Autobranchia</taxon>
        <taxon>Pteriomorphia</taxon>
        <taxon>Ostreida</taxon>
        <taxon>Ostreoidea</taxon>
        <taxon>Ostreidae</taxon>
        <taxon>Crassostrea</taxon>
    </lineage>
</organism>
<dbReference type="PANTHER" id="PTHR11590:SF40">
    <property type="entry name" value="HEMOCYTE PROTEIN-GLUTAMINE GAMMA-GLUTAMYLTRANSFERASE-LIKE PROTEIN"/>
    <property type="match status" value="1"/>
</dbReference>